<evidence type="ECO:0000313" key="4">
    <source>
        <dbReference type="Proteomes" id="UP000515947"/>
    </source>
</evidence>
<dbReference type="PANTHER" id="PTHR32208">
    <property type="entry name" value="SECRETED PROTEIN-RELATED"/>
    <property type="match status" value="1"/>
</dbReference>
<dbReference type="PROSITE" id="PS50231">
    <property type="entry name" value="RICIN_B_LECTIN"/>
    <property type="match status" value="1"/>
</dbReference>
<dbReference type="InterPro" id="IPR035992">
    <property type="entry name" value="Ricin_B-like_lectins"/>
</dbReference>
<dbReference type="GO" id="GO:0005975">
    <property type="term" value="P:carbohydrate metabolic process"/>
    <property type="evidence" value="ECO:0007669"/>
    <property type="project" value="UniProtKB-ARBA"/>
</dbReference>
<sequence length="715" mass="74806">MRTNRTSRHARASRVALAVTFAVGLTAVTGTGATAVISAPSVPATVTTHALHSDAEHAKQDLVGKSITSIERQTRAAAARIKQATGAVPGGRAGTQKLPNSALSVAAAADPGVGGAWSAVIPTDVVPIFQAVLPNGKVLMWDSVGDGAAESYTSHTFTRALVWDPMTNTSVRRDVQGYNIFCAGFTQLADGRVLVAGGNKDSSLNGIVQTHIFDWRTETWIRGPDMAAGRWYPSVAALGNDEAVIVGGGPSVPEVYQTDGSLRLLTNATGYGDRSYPFLAPRPDGKVELIGPHTSMNTIDASGVGAITAVRDRDGLERDYGSFATYDIGKVLVSGGGNLSEDGQSNVPTKTAVVVDLTSGTSVSPTASMSVGRRQHNLTVLADGSVLATGGQSRSVDGSVDLDYPVFAAERWNPATGTWSVLASASRVREYHSSAALLPDGRVLTGGGGVCGTCMTKGYLEKNIEYFEPPYLFRSDGSGQRAARPVINSAPATAGYGRNVAIASAQASTIAKVGLVRLGAPTHSEDQGQRYVPLSFSAVGTTITAAAPATSNIAPAGYYMLFITDAAGVPSVAKIIKLEHGATTPPPRAGTPIVGIRGRCIGIRGKAAVDRADLWMETCDGRRGQKWLYSTSDKSLRSVDRCMEVAGDALQAGSRVRLNSCRGASAQRWVPRAADRTIRSVTGLCLQPKARSTALHATLKIATCRKGSVAQKWTW</sequence>
<dbReference type="InterPro" id="IPR015202">
    <property type="entry name" value="GO-like_E_set"/>
</dbReference>
<name>A0A7G9RFE6_9ACTN</name>
<dbReference type="InterPro" id="IPR009880">
    <property type="entry name" value="Glyoxal_oxidase_N"/>
</dbReference>
<dbReference type="InterPro" id="IPR014756">
    <property type="entry name" value="Ig_E-set"/>
</dbReference>
<evidence type="ECO:0000256" key="1">
    <source>
        <dbReference type="ARBA" id="ARBA00022729"/>
    </source>
</evidence>
<dbReference type="CDD" id="cd02851">
    <property type="entry name" value="E_set_GO_C"/>
    <property type="match status" value="1"/>
</dbReference>
<evidence type="ECO:0000313" key="3">
    <source>
        <dbReference type="EMBL" id="QNN54321.1"/>
    </source>
</evidence>
<dbReference type="AlphaFoldDB" id="A0A7G9RFE6"/>
<accession>A0A7G9RFE6</accession>
<dbReference type="Gene3D" id="2.60.40.10">
    <property type="entry name" value="Immunoglobulins"/>
    <property type="match status" value="1"/>
</dbReference>
<dbReference type="InterPro" id="IPR011043">
    <property type="entry name" value="Gal_Oxase/kelch_b-propeller"/>
</dbReference>
<dbReference type="InterPro" id="IPR037293">
    <property type="entry name" value="Gal_Oxidase_central_sf"/>
</dbReference>
<feature type="domain" description="Ricin B lectin" evidence="2">
    <location>
        <begin position="590"/>
        <end position="715"/>
    </location>
</feature>
<dbReference type="KEGG" id="nmes:H9L09_08295"/>
<dbReference type="SMART" id="SM00612">
    <property type="entry name" value="Kelch"/>
    <property type="match status" value="3"/>
</dbReference>
<keyword evidence="1" id="KW-0732">Signal</keyword>
<dbReference type="SUPFAM" id="SSF50965">
    <property type="entry name" value="Galactose oxidase, central domain"/>
    <property type="match status" value="1"/>
</dbReference>
<protein>
    <submittedName>
        <fullName evidence="3">DUF1929 domain-containing protein</fullName>
    </submittedName>
</protein>
<dbReference type="Proteomes" id="UP000515947">
    <property type="component" value="Chromosome"/>
</dbReference>
<dbReference type="InterPro" id="IPR013783">
    <property type="entry name" value="Ig-like_fold"/>
</dbReference>
<proteinExistence type="predicted"/>
<dbReference type="SMART" id="SM00458">
    <property type="entry name" value="RICIN"/>
    <property type="match status" value="1"/>
</dbReference>
<dbReference type="Pfam" id="PF00652">
    <property type="entry name" value="Ricin_B_lectin"/>
    <property type="match status" value="1"/>
</dbReference>
<dbReference type="InterPro" id="IPR006652">
    <property type="entry name" value="Kelch_1"/>
</dbReference>
<dbReference type="Gene3D" id="2.130.10.80">
    <property type="entry name" value="Galactose oxidase/kelch, beta-propeller"/>
    <property type="match status" value="1"/>
</dbReference>
<dbReference type="SUPFAM" id="SSF81296">
    <property type="entry name" value="E set domains"/>
    <property type="match status" value="1"/>
</dbReference>
<dbReference type="Pfam" id="PF07250">
    <property type="entry name" value="Glyoxal_oxid_N"/>
    <property type="match status" value="1"/>
</dbReference>
<dbReference type="SUPFAM" id="SSF50370">
    <property type="entry name" value="Ricin B-like lectins"/>
    <property type="match status" value="1"/>
</dbReference>
<dbReference type="EMBL" id="CP060713">
    <property type="protein sequence ID" value="QNN54321.1"/>
    <property type="molecule type" value="Genomic_DNA"/>
</dbReference>
<organism evidence="3 4">
    <name type="scientific">Nocardioides mesophilus</name>
    <dbReference type="NCBI Taxonomy" id="433659"/>
    <lineage>
        <taxon>Bacteria</taxon>
        <taxon>Bacillati</taxon>
        <taxon>Actinomycetota</taxon>
        <taxon>Actinomycetes</taxon>
        <taxon>Propionibacteriales</taxon>
        <taxon>Nocardioidaceae</taxon>
        <taxon>Nocardioides</taxon>
    </lineage>
</organism>
<reference evidence="3 4" key="1">
    <citation type="submission" date="2020-08" db="EMBL/GenBank/DDBJ databases">
        <title>Genome sequence of Nocardioides mesophilus KACC 16243T.</title>
        <authorList>
            <person name="Hyun D.-W."/>
            <person name="Bae J.-W."/>
        </authorList>
    </citation>
    <scope>NUCLEOTIDE SEQUENCE [LARGE SCALE GENOMIC DNA]</scope>
    <source>
        <strain evidence="3 4">KACC 16243</strain>
    </source>
</reference>
<dbReference type="Gene3D" id="2.80.10.50">
    <property type="match status" value="1"/>
</dbReference>
<evidence type="ECO:0000259" key="2">
    <source>
        <dbReference type="SMART" id="SM00458"/>
    </source>
</evidence>
<dbReference type="PANTHER" id="PTHR32208:SF21">
    <property type="entry name" value="LOW QUALITY PROTEIN: ALDEHYDE OXIDASE GLOX-LIKE"/>
    <property type="match status" value="1"/>
</dbReference>
<keyword evidence="4" id="KW-1185">Reference proteome</keyword>
<dbReference type="InterPro" id="IPR000772">
    <property type="entry name" value="Ricin_B_lectin"/>
</dbReference>
<gene>
    <name evidence="3" type="ORF">H9L09_08295</name>
</gene>
<dbReference type="Pfam" id="PF09118">
    <property type="entry name" value="GO-like_E_set"/>
    <property type="match status" value="1"/>
</dbReference>